<dbReference type="Proteomes" id="UP000653644">
    <property type="component" value="Unassembled WGS sequence"/>
</dbReference>
<comment type="caution">
    <text evidence="17">The sequence shown here is derived from an EMBL/GenBank/DDBJ whole genome shotgun (WGS) entry which is preliminary data.</text>
</comment>
<evidence type="ECO:0000256" key="13">
    <source>
        <dbReference type="ARBA" id="ARBA00047659"/>
    </source>
</evidence>
<evidence type="ECO:0000256" key="1">
    <source>
        <dbReference type="ARBA" id="ARBA00005194"/>
    </source>
</evidence>
<dbReference type="SMART" id="SM00825">
    <property type="entry name" value="PKS_KS"/>
    <property type="match status" value="1"/>
</dbReference>
<evidence type="ECO:0000256" key="10">
    <source>
        <dbReference type="ARBA" id="ARBA00023315"/>
    </source>
</evidence>
<dbReference type="EMBL" id="BMVN01000003">
    <property type="protein sequence ID" value="GHA09704.1"/>
    <property type="molecule type" value="Genomic_DNA"/>
</dbReference>
<accession>A0ABQ3CFQ6</accession>
<dbReference type="SUPFAM" id="SSF53901">
    <property type="entry name" value="Thiolase-like"/>
    <property type="match status" value="2"/>
</dbReference>
<feature type="domain" description="Ketosynthase family 3 (KS3)" evidence="16">
    <location>
        <begin position="5"/>
        <end position="419"/>
    </location>
</feature>
<protein>
    <recommendedName>
        <fullName evidence="4 14">3-oxoacyl-[acyl-carrier-protein] synthase 2</fullName>
        <ecNumber evidence="3 14">2.3.1.179</ecNumber>
    </recommendedName>
</protein>
<evidence type="ECO:0000256" key="3">
    <source>
        <dbReference type="ARBA" id="ARBA00012356"/>
    </source>
</evidence>
<evidence type="ECO:0000256" key="4">
    <source>
        <dbReference type="ARBA" id="ARBA00014657"/>
    </source>
</evidence>
<keyword evidence="10 14" id="KW-0012">Acyltransferase</keyword>
<dbReference type="InterPro" id="IPR016039">
    <property type="entry name" value="Thiolase-like"/>
</dbReference>
<keyword evidence="18" id="KW-1185">Reference proteome</keyword>
<evidence type="ECO:0000256" key="8">
    <source>
        <dbReference type="ARBA" id="ARBA00023098"/>
    </source>
</evidence>
<evidence type="ECO:0000313" key="18">
    <source>
        <dbReference type="Proteomes" id="UP000653644"/>
    </source>
</evidence>
<evidence type="ECO:0000256" key="2">
    <source>
        <dbReference type="ARBA" id="ARBA00008467"/>
    </source>
</evidence>
<dbReference type="InterPro" id="IPR017568">
    <property type="entry name" value="3-oxoacyl-ACP_synth-2"/>
</dbReference>
<dbReference type="EC" id="2.3.1.179" evidence="3 14"/>
<evidence type="ECO:0000256" key="14">
    <source>
        <dbReference type="PIRNR" id="PIRNR000447"/>
    </source>
</evidence>
<dbReference type="PIRSF" id="PIRSF000447">
    <property type="entry name" value="KAS_II"/>
    <property type="match status" value="1"/>
</dbReference>
<comment type="pathway">
    <text evidence="1 14">Lipid metabolism; fatty acid biosynthesis.</text>
</comment>
<dbReference type="NCBIfam" id="TIGR03150">
    <property type="entry name" value="fabF"/>
    <property type="match status" value="1"/>
</dbReference>
<dbReference type="PANTHER" id="PTHR11712:SF336">
    <property type="entry name" value="3-OXOACYL-[ACYL-CARRIER-PROTEIN] SYNTHASE, MITOCHONDRIAL"/>
    <property type="match status" value="1"/>
</dbReference>
<comment type="similarity">
    <text evidence="2 14 15">Belongs to the thiolase-like superfamily. Beta-ketoacyl-ACP synthases family.</text>
</comment>
<dbReference type="CDD" id="cd00834">
    <property type="entry name" value="KAS_I_II"/>
    <property type="match status" value="1"/>
</dbReference>
<dbReference type="InterPro" id="IPR020841">
    <property type="entry name" value="PKS_Beta-ketoAc_synthase_dom"/>
</dbReference>
<evidence type="ECO:0000256" key="11">
    <source>
        <dbReference type="ARBA" id="ARBA00024006"/>
    </source>
</evidence>
<keyword evidence="7" id="KW-0276">Fatty acid metabolism</keyword>
<keyword evidence="9 14" id="KW-0275">Fatty acid biosynthesis</keyword>
<evidence type="ECO:0000256" key="6">
    <source>
        <dbReference type="ARBA" id="ARBA00022679"/>
    </source>
</evidence>
<keyword evidence="6 14" id="KW-0808">Transferase</keyword>
<dbReference type="Pfam" id="PF02801">
    <property type="entry name" value="Ketoacyl-synt_C"/>
    <property type="match status" value="1"/>
</dbReference>
<comment type="catalytic activity">
    <reaction evidence="13 14">
        <text>a fatty acyl-[ACP] + malonyl-[ACP] + H(+) = a 3-oxoacyl-[ACP] + holo-[ACP] + CO2</text>
        <dbReference type="Rhea" id="RHEA:22836"/>
        <dbReference type="Rhea" id="RHEA-COMP:9623"/>
        <dbReference type="Rhea" id="RHEA-COMP:9685"/>
        <dbReference type="Rhea" id="RHEA-COMP:9916"/>
        <dbReference type="Rhea" id="RHEA-COMP:14125"/>
        <dbReference type="ChEBI" id="CHEBI:15378"/>
        <dbReference type="ChEBI" id="CHEBI:16526"/>
        <dbReference type="ChEBI" id="CHEBI:64479"/>
        <dbReference type="ChEBI" id="CHEBI:78449"/>
        <dbReference type="ChEBI" id="CHEBI:78776"/>
        <dbReference type="ChEBI" id="CHEBI:138651"/>
    </reaction>
</comment>
<dbReference type="PANTHER" id="PTHR11712">
    <property type="entry name" value="POLYKETIDE SYNTHASE-RELATED"/>
    <property type="match status" value="1"/>
</dbReference>
<keyword evidence="5 14" id="KW-0444">Lipid biosynthesis</keyword>
<dbReference type="PROSITE" id="PS52004">
    <property type="entry name" value="KS3_2"/>
    <property type="match status" value="1"/>
</dbReference>
<evidence type="ECO:0000256" key="9">
    <source>
        <dbReference type="ARBA" id="ARBA00023160"/>
    </source>
</evidence>
<proteinExistence type="inferred from homology"/>
<evidence type="ECO:0000256" key="12">
    <source>
        <dbReference type="ARBA" id="ARBA00047318"/>
    </source>
</evidence>
<comment type="function">
    <text evidence="11 14">Involved in the type II fatty acid elongation cycle. Catalyzes the elongation of a wide range of acyl-ACP by the addition of two carbons from malonyl-ACP to an acyl acceptor. Can efficiently catalyze the conversion of palmitoleoyl-ACP (cis-hexadec-9-enoyl-ACP) to cis-vaccenoyl-ACP (cis-octadec-11-enoyl-ACP), an essential step in the thermal regulation of fatty acid composition.</text>
</comment>
<evidence type="ECO:0000256" key="7">
    <source>
        <dbReference type="ARBA" id="ARBA00022832"/>
    </source>
</evidence>
<evidence type="ECO:0000313" key="17">
    <source>
        <dbReference type="EMBL" id="GHA09704.1"/>
    </source>
</evidence>
<comment type="catalytic activity">
    <reaction evidence="12 14">
        <text>(9Z)-hexadecenoyl-[ACP] + malonyl-[ACP] + H(+) = 3-oxo-(11Z)-octadecenoyl-[ACP] + holo-[ACP] + CO2</text>
        <dbReference type="Rhea" id="RHEA:55040"/>
        <dbReference type="Rhea" id="RHEA-COMP:9623"/>
        <dbReference type="Rhea" id="RHEA-COMP:9685"/>
        <dbReference type="Rhea" id="RHEA-COMP:10800"/>
        <dbReference type="Rhea" id="RHEA-COMP:14074"/>
        <dbReference type="ChEBI" id="CHEBI:15378"/>
        <dbReference type="ChEBI" id="CHEBI:16526"/>
        <dbReference type="ChEBI" id="CHEBI:64479"/>
        <dbReference type="ChEBI" id="CHEBI:78449"/>
        <dbReference type="ChEBI" id="CHEBI:83989"/>
        <dbReference type="ChEBI" id="CHEBI:138538"/>
        <dbReference type="EC" id="2.3.1.179"/>
    </reaction>
</comment>
<dbReference type="InterPro" id="IPR000794">
    <property type="entry name" value="Beta-ketoacyl_synthase"/>
</dbReference>
<dbReference type="InterPro" id="IPR014031">
    <property type="entry name" value="Ketoacyl_synth_C"/>
</dbReference>
<dbReference type="RefSeq" id="WP_189883122.1">
    <property type="nucleotide sequence ID" value="NZ_BMVN01000003.1"/>
</dbReference>
<dbReference type="Gene3D" id="3.40.47.10">
    <property type="match status" value="1"/>
</dbReference>
<dbReference type="Pfam" id="PF00109">
    <property type="entry name" value="ketoacyl-synt"/>
    <property type="match status" value="1"/>
</dbReference>
<reference evidence="18" key="1">
    <citation type="journal article" date="2019" name="Int. J. Syst. Evol. Microbiol.">
        <title>The Global Catalogue of Microorganisms (GCM) 10K type strain sequencing project: providing services to taxonomists for standard genome sequencing and annotation.</title>
        <authorList>
            <consortium name="The Broad Institute Genomics Platform"/>
            <consortium name="The Broad Institute Genome Sequencing Center for Infectious Disease"/>
            <person name="Wu L."/>
            <person name="Ma J."/>
        </authorList>
    </citation>
    <scope>NUCLEOTIDE SEQUENCE [LARGE SCALE GENOMIC DNA]</scope>
    <source>
        <strain evidence="18">JCM 4733</strain>
    </source>
</reference>
<evidence type="ECO:0000259" key="16">
    <source>
        <dbReference type="PROSITE" id="PS52004"/>
    </source>
</evidence>
<name>A0ABQ3CFQ6_9ACTN</name>
<keyword evidence="8" id="KW-0443">Lipid metabolism</keyword>
<sequence length="420" mass="43214">MSPTNRTVVVTGIGATTPLGGDAASTWEALVAGTSGVSLLEQEWAGQLPVRIAAQIAVEPGEIIPRPQARKLDRSAQFALIAAQEAWKDAGFTARAGEDSSINPDRLGAVIASGIGGVTTLLDQYDILKEKGVRRVSPHTVPMLMPNSPAANVGIELGARAGVHTPVSACASGAEAIGYAIEMIRTGRADVVVAGGTEAAIHPLPIAAFGNMMAMSKNNDDPRGASRPYDAGRDGFVLGEGAGVIVLESEEHAKARGARIYAEAVGQGISADAHHITQPEPSGNGIAHALQNLLDNTDLKPAEIVHVNAHATSTPQGDVAEIKALRKVFGDDVDHMAISATKSMTGHLLGGAGGVETVASILALVNRTAPPTINVDNLDPEVNADVVVGDARALPEGRIAALNDSFGFGGHNVVLAFRTV</sequence>
<dbReference type="InterPro" id="IPR014030">
    <property type="entry name" value="Ketoacyl_synth_N"/>
</dbReference>
<gene>
    <name evidence="17" type="ORF">GCM10010345_12940</name>
</gene>
<dbReference type="NCBIfam" id="NF005589">
    <property type="entry name" value="PRK07314.1"/>
    <property type="match status" value="1"/>
</dbReference>
<evidence type="ECO:0000256" key="5">
    <source>
        <dbReference type="ARBA" id="ARBA00022516"/>
    </source>
</evidence>
<organism evidence="17 18">
    <name type="scientific">Streptomyces canarius</name>
    <dbReference type="NCBI Taxonomy" id="285453"/>
    <lineage>
        <taxon>Bacteria</taxon>
        <taxon>Bacillati</taxon>
        <taxon>Actinomycetota</taxon>
        <taxon>Actinomycetes</taxon>
        <taxon>Kitasatosporales</taxon>
        <taxon>Streptomycetaceae</taxon>
        <taxon>Streptomyces</taxon>
    </lineage>
</organism>
<evidence type="ECO:0000256" key="15">
    <source>
        <dbReference type="RuleBase" id="RU003694"/>
    </source>
</evidence>